<sequence>MSSFTRAGVGRGGPLVGGDEAPIRMNHANVHNATNTNASQDDSSDSTRRGPLSNGKDHEKDERAGSGSKGDNGFKDQGQDQDGQDAEQQDEQPKPVGFWHPSLKHVRREAMTKWTITTAVLMTFILSVLSIYWGVFYHVEQNLSSLVVYVIDFDGQVAPYNTTGIQPLVGPTIVRLANEMVASGEPHLGFGSLPVEDFEYDPIQVRQAVYDFDAWAAIIINPNATAML</sequence>
<dbReference type="KEGG" id="ffu:CLAFUR5_11563"/>
<keyword evidence="2" id="KW-0812">Transmembrane</keyword>
<evidence type="ECO:0000313" key="5">
    <source>
        <dbReference type="Proteomes" id="UP000756132"/>
    </source>
</evidence>
<dbReference type="GeneID" id="71991441"/>
<accession>A0A9Q8PEH4</accession>
<feature type="compositionally biased region" description="Basic and acidic residues" evidence="1">
    <location>
        <begin position="55"/>
        <end position="64"/>
    </location>
</feature>
<keyword evidence="2" id="KW-0472">Membrane</keyword>
<keyword evidence="5" id="KW-1185">Reference proteome</keyword>
<dbReference type="Proteomes" id="UP000756132">
    <property type="component" value="Chromosome 8"/>
</dbReference>
<reference evidence="4" key="2">
    <citation type="journal article" date="2022" name="Microb. Genom.">
        <title>A chromosome-scale genome assembly of the tomato pathogen Cladosporium fulvum reveals a compartmentalized genome architecture and the presence of a dispensable chromosome.</title>
        <authorList>
            <person name="Zaccaron A.Z."/>
            <person name="Chen L.H."/>
            <person name="Samaras A."/>
            <person name="Stergiopoulos I."/>
        </authorList>
    </citation>
    <scope>NUCLEOTIDE SEQUENCE</scope>
    <source>
        <strain evidence="4">Race5_Kim</strain>
    </source>
</reference>
<feature type="region of interest" description="Disordered" evidence="1">
    <location>
        <begin position="1"/>
        <end position="101"/>
    </location>
</feature>
<keyword evidence="2" id="KW-1133">Transmembrane helix</keyword>
<dbReference type="InterPro" id="IPR053001">
    <property type="entry name" value="MNNG_permease-like"/>
</dbReference>
<proteinExistence type="predicted"/>
<feature type="domain" description="DUF3533" evidence="3">
    <location>
        <begin position="120"/>
        <end position="227"/>
    </location>
</feature>
<gene>
    <name evidence="4" type="ORF">CLAFUR5_11563</name>
</gene>
<dbReference type="EMBL" id="CP090170">
    <property type="protein sequence ID" value="UJO20960.1"/>
    <property type="molecule type" value="Genomic_DNA"/>
</dbReference>
<feature type="transmembrane region" description="Helical" evidence="2">
    <location>
        <begin position="114"/>
        <end position="135"/>
    </location>
</feature>
<feature type="compositionally biased region" description="Low complexity" evidence="1">
    <location>
        <begin position="26"/>
        <end position="38"/>
    </location>
</feature>
<reference evidence="4" key="1">
    <citation type="submission" date="2021-12" db="EMBL/GenBank/DDBJ databases">
        <authorList>
            <person name="Zaccaron A."/>
            <person name="Stergiopoulos I."/>
        </authorList>
    </citation>
    <scope>NUCLEOTIDE SEQUENCE</scope>
    <source>
        <strain evidence="4">Race5_Kim</strain>
    </source>
</reference>
<dbReference type="AlphaFoldDB" id="A0A9Q8PEH4"/>
<dbReference type="GO" id="GO:0016020">
    <property type="term" value="C:membrane"/>
    <property type="evidence" value="ECO:0007669"/>
    <property type="project" value="TreeGrafter"/>
</dbReference>
<protein>
    <recommendedName>
        <fullName evidence="3">DUF3533 domain-containing protein</fullName>
    </recommendedName>
</protein>
<organism evidence="4 5">
    <name type="scientific">Passalora fulva</name>
    <name type="common">Tomato leaf mold</name>
    <name type="synonym">Cladosporium fulvum</name>
    <dbReference type="NCBI Taxonomy" id="5499"/>
    <lineage>
        <taxon>Eukaryota</taxon>
        <taxon>Fungi</taxon>
        <taxon>Dikarya</taxon>
        <taxon>Ascomycota</taxon>
        <taxon>Pezizomycotina</taxon>
        <taxon>Dothideomycetes</taxon>
        <taxon>Dothideomycetidae</taxon>
        <taxon>Mycosphaerellales</taxon>
        <taxon>Mycosphaerellaceae</taxon>
        <taxon>Fulvia</taxon>
    </lineage>
</organism>
<name>A0A9Q8PEH4_PASFU</name>
<evidence type="ECO:0000313" key="4">
    <source>
        <dbReference type="EMBL" id="UJO20960.1"/>
    </source>
</evidence>
<dbReference type="PANTHER" id="PTHR34814">
    <property type="entry name" value="NITROSOGUANIDINE RESISTANCE PROTEIN SNG1"/>
    <property type="match status" value="1"/>
</dbReference>
<dbReference type="RefSeq" id="XP_047765326.1">
    <property type="nucleotide sequence ID" value="XM_047910711.1"/>
</dbReference>
<dbReference type="PANTHER" id="PTHR34814:SF1">
    <property type="entry name" value="NITROSOGUANIDINE RESISTANCE PROTEIN SNG1"/>
    <property type="match status" value="1"/>
</dbReference>
<dbReference type="OrthoDB" id="2140105at2759"/>
<evidence type="ECO:0000259" key="3">
    <source>
        <dbReference type="Pfam" id="PF12051"/>
    </source>
</evidence>
<evidence type="ECO:0000256" key="2">
    <source>
        <dbReference type="SAM" id="Phobius"/>
    </source>
</evidence>
<evidence type="ECO:0000256" key="1">
    <source>
        <dbReference type="SAM" id="MobiDB-lite"/>
    </source>
</evidence>
<dbReference type="Pfam" id="PF12051">
    <property type="entry name" value="DUF3533"/>
    <property type="match status" value="1"/>
</dbReference>
<dbReference type="InterPro" id="IPR022703">
    <property type="entry name" value="DUF3533"/>
</dbReference>